<proteinExistence type="predicted"/>
<reference evidence="2 3" key="1">
    <citation type="submission" date="2024-08" db="EMBL/GenBank/DDBJ databases">
        <authorList>
            <person name="Lu H."/>
        </authorList>
    </citation>
    <scope>NUCLEOTIDE SEQUENCE [LARGE SCALE GENOMIC DNA]</scope>
    <source>
        <strain evidence="2 3">BYS180W</strain>
    </source>
</reference>
<feature type="chain" id="PRO_5046755777" description="Transporter" evidence="1">
    <location>
        <begin position="25"/>
        <end position="221"/>
    </location>
</feature>
<evidence type="ECO:0000256" key="1">
    <source>
        <dbReference type="SAM" id="SignalP"/>
    </source>
</evidence>
<dbReference type="RefSeq" id="WP_394458620.1">
    <property type="nucleotide sequence ID" value="NZ_JBIGHZ010000001.1"/>
</dbReference>
<evidence type="ECO:0008006" key="4">
    <source>
        <dbReference type="Google" id="ProtNLM"/>
    </source>
</evidence>
<organism evidence="2 3">
    <name type="scientific">Roseateles rivi</name>
    <dbReference type="NCBI Taxonomy" id="3299028"/>
    <lineage>
        <taxon>Bacteria</taxon>
        <taxon>Pseudomonadati</taxon>
        <taxon>Pseudomonadota</taxon>
        <taxon>Betaproteobacteria</taxon>
        <taxon>Burkholderiales</taxon>
        <taxon>Sphaerotilaceae</taxon>
        <taxon>Roseateles</taxon>
    </lineage>
</organism>
<protein>
    <recommendedName>
        <fullName evidence="4">Transporter</fullName>
    </recommendedName>
</protein>
<accession>A0ABW7FSE3</accession>
<dbReference type="PROSITE" id="PS51257">
    <property type="entry name" value="PROKAR_LIPOPROTEIN"/>
    <property type="match status" value="1"/>
</dbReference>
<keyword evidence="3" id="KW-1185">Reference proteome</keyword>
<dbReference type="EMBL" id="JBIGHZ010000001">
    <property type="protein sequence ID" value="MFG6447249.1"/>
    <property type="molecule type" value="Genomic_DNA"/>
</dbReference>
<comment type="caution">
    <text evidence="2">The sequence shown here is derived from an EMBL/GenBank/DDBJ whole genome shotgun (WGS) entry which is preliminary data.</text>
</comment>
<keyword evidence="1" id="KW-0732">Signal</keyword>
<dbReference type="Proteomes" id="UP001606099">
    <property type="component" value="Unassembled WGS sequence"/>
</dbReference>
<evidence type="ECO:0000313" key="3">
    <source>
        <dbReference type="Proteomes" id="UP001606099"/>
    </source>
</evidence>
<feature type="signal peptide" evidence="1">
    <location>
        <begin position="1"/>
        <end position="24"/>
    </location>
</feature>
<name>A0ABW7FSE3_9BURK</name>
<gene>
    <name evidence="2" type="ORF">ACG0Z6_03215</name>
</gene>
<evidence type="ECO:0000313" key="2">
    <source>
        <dbReference type="EMBL" id="MFG6447249.1"/>
    </source>
</evidence>
<sequence>MNHRNVLQVFAAVLGACLTWCAQASGGHHAVEDAGLLEPGQCQVEIWQERGTDHRLTHAGPGCRLGPVELALNVDRLREGGTTTVWGPQVKWGTELGAGWSLGAVWLVNLQDHRPKFSGHTLVLPLTWQASEDFALHLNLGRDVLRGAADRTRRGAALEWQATQRLQLLTEWWDDGSLRHRRAGLRVSLQKDLTLDFSRARHNGPEGQGWWTLGLGWVFDR</sequence>